<dbReference type="Pfam" id="PF00392">
    <property type="entry name" value="GntR"/>
    <property type="match status" value="1"/>
</dbReference>
<dbReference type="SUPFAM" id="SSF53822">
    <property type="entry name" value="Periplasmic binding protein-like I"/>
    <property type="match status" value="1"/>
</dbReference>
<evidence type="ECO:0000256" key="2">
    <source>
        <dbReference type="ARBA" id="ARBA00023125"/>
    </source>
</evidence>
<evidence type="ECO:0000256" key="1">
    <source>
        <dbReference type="ARBA" id="ARBA00023015"/>
    </source>
</evidence>
<reference evidence="5" key="2">
    <citation type="submission" date="2020-09" db="EMBL/GenBank/DDBJ databases">
        <authorList>
            <person name="Sun Q."/>
            <person name="Zhou Y."/>
        </authorList>
    </citation>
    <scope>NUCLEOTIDE SEQUENCE</scope>
    <source>
        <strain evidence="5">CGMCC 1.15958</strain>
    </source>
</reference>
<evidence type="ECO:0000256" key="3">
    <source>
        <dbReference type="ARBA" id="ARBA00023163"/>
    </source>
</evidence>
<dbReference type="InterPro" id="IPR046335">
    <property type="entry name" value="LacI/GalR-like_sensor"/>
</dbReference>
<keyword evidence="2" id="KW-0238">DNA-binding</keyword>
<comment type="caution">
    <text evidence="5">The sequence shown here is derived from an EMBL/GenBank/DDBJ whole genome shotgun (WGS) entry which is preliminary data.</text>
</comment>
<dbReference type="InterPro" id="IPR036390">
    <property type="entry name" value="WH_DNA-bd_sf"/>
</dbReference>
<dbReference type="EMBL" id="BMKK01000005">
    <property type="protein sequence ID" value="GGD61925.1"/>
    <property type="molecule type" value="Genomic_DNA"/>
</dbReference>
<evidence type="ECO:0000313" key="6">
    <source>
        <dbReference type="Proteomes" id="UP000609064"/>
    </source>
</evidence>
<dbReference type="Pfam" id="PF13377">
    <property type="entry name" value="Peripla_BP_3"/>
    <property type="match status" value="1"/>
</dbReference>
<dbReference type="Gene3D" id="3.40.50.2300">
    <property type="match status" value="2"/>
</dbReference>
<accession>A0A916YUI4</accession>
<dbReference type="RefSeq" id="WP_188766674.1">
    <property type="nucleotide sequence ID" value="NZ_BMKK01000005.1"/>
</dbReference>
<dbReference type="SUPFAM" id="SSF46785">
    <property type="entry name" value="Winged helix' DNA-binding domain"/>
    <property type="match status" value="1"/>
</dbReference>
<dbReference type="PRINTS" id="PR00035">
    <property type="entry name" value="HTHGNTR"/>
</dbReference>
<dbReference type="CDD" id="cd07377">
    <property type="entry name" value="WHTH_GntR"/>
    <property type="match status" value="1"/>
</dbReference>
<keyword evidence="6" id="KW-1185">Reference proteome</keyword>
<sequence length="336" mass="39138">MYKLQFNPNDKTPKYKQIVQSIVADIERAVLKKDEQLPSISELSEEYYLARDTVEKAYRELKERGFISSVQGKGFYVNRTDNNKMRILLVFNKLSSYKKLIYYAFLKVLGNKANVDLQIHHYDARIFAEIIANNIGKYNYYVIMPHFFPENDKSLALKTLEKIPSEELILLDKDLPEYTKPCLSVYQDFEKDIFDALDELHDLLEKYNRMVLVFPSDGNYPSDIVRGFRQFCVNFGREFQIKENALDEVLHTGTAYLVVEETDLAELVKKTRQSDLKLGEDIGIISFNETTLKELLEITVITTDFETMGRTAAALLLDKKQIKIKNPFYTIRRKSL</sequence>
<keyword evidence="3" id="KW-0804">Transcription</keyword>
<dbReference type="Gene3D" id="1.10.10.10">
    <property type="entry name" value="Winged helix-like DNA-binding domain superfamily/Winged helix DNA-binding domain"/>
    <property type="match status" value="1"/>
</dbReference>
<dbReference type="SMART" id="SM00345">
    <property type="entry name" value="HTH_GNTR"/>
    <property type="match status" value="1"/>
</dbReference>
<dbReference type="GO" id="GO:0003677">
    <property type="term" value="F:DNA binding"/>
    <property type="evidence" value="ECO:0007669"/>
    <property type="project" value="UniProtKB-KW"/>
</dbReference>
<gene>
    <name evidence="5" type="ORF">GCM10011514_27440</name>
</gene>
<protein>
    <submittedName>
        <fullName evidence="5">GntR family transcriptional regulator</fullName>
    </submittedName>
</protein>
<dbReference type="GO" id="GO:0003700">
    <property type="term" value="F:DNA-binding transcription factor activity"/>
    <property type="evidence" value="ECO:0007669"/>
    <property type="project" value="InterPro"/>
</dbReference>
<evidence type="ECO:0000313" key="5">
    <source>
        <dbReference type="EMBL" id="GGD61925.1"/>
    </source>
</evidence>
<dbReference type="InterPro" id="IPR028082">
    <property type="entry name" value="Peripla_BP_I"/>
</dbReference>
<dbReference type="PROSITE" id="PS50949">
    <property type="entry name" value="HTH_GNTR"/>
    <property type="match status" value="1"/>
</dbReference>
<reference evidence="5" key="1">
    <citation type="journal article" date="2014" name="Int. J. Syst. Evol. Microbiol.">
        <title>Complete genome sequence of Corynebacterium casei LMG S-19264T (=DSM 44701T), isolated from a smear-ripened cheese.</title>
        <authorList>
            <consortium name="US DOE Joint Genome Institute (JGI-PGF)"/>
            <person name="Walter F."/>
            <person name="Albersmeier A."/>
            <person name="Kalinowski J."/>
            <person name="Ruckert C."/>
        </authorList>
    </citation>
    <scope>NUCLEOTIDE SEQUENCE</scope>
    <source>
        <strain evidence="5">CGMCC 1.15958</strain>
    </source>
</reference>
<proteinExistence type="predicted"/>
<dbReference type="InterPro" id="IPR036388">
    <property type="entry name" value="WH-like_DNA-bd_sf"/>
</dbReference>
<dbReference type="PANTHER" id="PTHR38445">
    <property type="entry name" value="HTH-TYPE TRANSCRIPTIONAL REPRESSOR YTRA"/>
    <property type="match status" value="1"/>
</dbReference>
<keyword evidence="1" id="KW-0805">Transcription regulation</keyword>
<evidence type="ECO:0000259" key="4">
    <source>
        <dbReference type="PROSITE" id="PS50949"/>
    </source>
</evidence>
<dbReference type="PANTHER" id="PTHR38445:SF10">
    <property type="entry name" value="GNTR-FAMILY TRANSCRIPTIONAL REGULATOR"/>
    <property type="match status" value="1"/>
</dbReference>
<dbReference type="InterPro" id="IPR000524">
    <property type="entry name" value="Tscrpt_reg_HTH_GntR"/>
</dbReference>
<organism evidence="5 6">
    <name type="scientific">Emticicia aquatilis</name>
    <dbReference type="NCBI Taxonomy" id="1537369"/>
    <lineage>
        <taxon>Bacteria</taxon>
        <taxon>Pseudomonadati</taxon>
        <taxon>Bacteroidota</taxon>
        <taxon>Cytophagia</taxon>
        <taxon>Cytophagales</taxon>
        <taxon>Leadbetterellaceae</taxon>
        <taxon>Emticicia</taxon>
    </lineage>
</organism>
<dbReference type="Proteomes" id="UP000609064">
    <property type="component" value="Unassembled WGS sequence"/>
</dbReference>
<name>A0A916YUI4_9BACT</name>
<dbReference type="AlphaFoldDB" id="A0A916YUI4"/>
<feature type="domain" description="HTH gntR-type" evidence="4">
    <location>
        <begin position="12"/>
        <end position="80"/>
    </location>
</feature>